<evidence type="ECO:0000313" key="3">
    <source>
        <dbReference type="EMBL" id="OBZ94069.1"/>
    </source>
</evidence>
<comment type="caution">
    <text evidence="3">The sequence shown here is derived from an EMBL/GenBank/DDBJ whole genome shotgun (WGS) entry which is preliminary data.</text>
</comment>
<evidence type="ECO:0008006" key="5">
    <source>
        <dbReference type="Google" id="ProtNLM"/>
    </source>
</evidence>
<dbReference type="PATRIC" id="fig|1612624.7.peg.5515"/>
<name>A0A1C7NYJ3_9HYPH</name>
<protein>
    <recommendedName>
        <fullName evidence="5">Phosphatidate cytidylyltransferase</fullName>
    </recommendedName>
</protein>
<dbReference type="EMBL" id="LGLV01000011">
    <property type="protein sequence ID" value="OBZ94069.1"/>
    <property type="molecule type" value="Genomic_DNA"/>
</dbReference>
<dbReference type="RefSeq" id="WP_068955511.1">
    <property type="nucleotide sequence ID" value="NZ_LGLV01000011.1"/>
</dbReference>
<organism evidence="3 4">
    <name type="scientific">Pararhizobium polonicum</name>
    <dbReference type="NCBI Taxonomy" id="1612624"/>
    <lineage>
        <taxon>Bacteria</taxon>
        <taxon>Pseudomonadati</taxon>
        <taxon>Pseudomonadota</taxon>
        <taxon>Alphaproteobacteria</taxon>
        <taxon>Hyphomicrobiales</taxon>
        <taxon>Rhizobiaceae</taxon>
        <taxon>Rhizobium/Agrobacterium group</taxon>
        <taxon>Pararhizobium</taxon>
    </lineage>
</organism>
<dbReference type="PANTHER" id="PTHR39962">
    <property type="entry name" value="BLL4848 PROTEIN"/>
    <property type="match status" value="1"/>
</dbReference>
<dbReference type="InterPro" id="IPR041255">
    <property type="entry name" value="LpxI_N"/>
</dbReference>
<feature type="domain" description="LpxI C-terminal" evidence="1">
    <location>
        <begin position="148"/>
        <end position="281"/>
    </location>
</feature>
<dbReference type="InterPro" id="IPR053174">
    <property type="entry name" value="LpxI"/>
</dbReference>
<dbReference type="Pfam" id="PF17930">
    <property type="entry name" value="LpxI_N"/>
    <property type="match status" value="1"/>
</dbReference>
<keyword evidence="4" id="KW-1185">Reference proteome</keyword>
<sequence length="293" mass="30651">MSLDSRPEIKDRLAIIAGGGLLPLHVAEAARIHGENPFIIALTNESDRDWSAFDHTTLGIGNFKAISGVFRDAGIGRVVMSGAVRRRPDWRDIKPTLRSLAKVPSVLRTLLSGGDDAVLKMAIELIEANGARVIGVQEIVPELLADIGTLGACNPGAEDQADIEAAEAAAIALGHLDVGQGAVAVGGRVVALEGPEGTDAMLERVARLKADGRISSRRRGVLVKLCKPQQDLRADLPSVGPSTIRSAQAAGLAGIAVEAGRALVLERAEMIALANEAGLFVTGVDRALLRGLR</sequence>
<evidence type="ECO:0000313" key="4">
    <source>
        <dbReference type="Proteomes" id="UP000093111"/>
    </source>
</evidence>
<dbReference type="Gene3D" id="3.40.50.20">
    <property type="match status" value="1"/>
</dbReference>
<dbReference type="Proteomes" id="UP000093111">
    <property type="component" value="Unassembled WGS sequence"/>
</dbReference>
<dbReference type="PANTHER" id="PTHR39962:SF1">
    <property type="entry name" value="LPXI FAMILY PROTEIN"/>
    <property type="match status" value="1"/>
</dbReference>
<reference evidence="3 4" key="1">
    <citation type="journal article" date="2016" name="Syst. Appl. Microbiol.">
        <title>Pararhizobium polonicum sp. nov. isolated from tumors on stone fruit rootstocks.</title>
        <authorList>
            <person name="Pulawska J."/>
            <person name="Kuzmanovic N."/>
            <person name="Willems A."/>
            <person name="Pothier J.F."/>
        </authorList>
    </citation>
    <scope>NUCLEOTIDE SEQUENCE [LARGE SCALE GENOMIC DNA]</scope>
    <source>
        <strain evidence="3 4">F5.1</strain>
    </source>
</reference>
<dbReference type="STRING" id="1612624.ADU59_17860"/>
<dbReference type="AlphaFoldDB" id="A0A1C7NYJ3"/>
<dbReference type="Pfam" id="PF06230">
    <property type="entry name" value="LpxI_C"/>
    <property type="match status" value="1"/>
</dbReference>
<evidence type="ECO:0000259" key="2">
    <source>
        <dbReference type="Pfam" id="PF17930"/>
    </source>
</evidence>
<dbReference type="Gene3D" id="3.40.140.80">
    <property type="match status" value="1"/>
</dbReference>
<accession>A0A1C7NYJ3</accession>
<dbReference type="InterPro" id="IPR043167">
    <property type="entry name" value="LpxI_C_sf"/>
</dbReference>
<evidence type="ECO:0000259" key="1">
    <source>
        <dbReference type="Pfam" id="PF06230"/>
    </source>
</evidence>
<dbReference type="InterPro" id="IPR010415">
    <property type="entry name" value="LpxI_C"/>
</dbReference>
<feature type="domain" description="LpxI N-terminal" evidence="2">
    <location>
        <begin position="12"/>
        <end position="143"/>
    </location>
</feature>
<gene>
    <name evidence="3" type="ORF">ADU59_17860</name>
</gene>
<dbReference type="OrthoDB" id="9789836at2"/>
<proteinExistence type="predicted"/>